<dbReference type="AlphaFoldDB" id="A0A561SWK5"/>
<gene>
    <name evidence="2" type="ORF">FHX44_115170</name>
</gene>
<sequence length="156" mass="15747">MTGSARCTRAGPVAASWGAVNTGTGAIAAGIVRLVLLAMAATGFLAMHGVAATDPVAGHISPLDSHSVTAPAESAMAMPDVGPETVASSGNPRHHHDDMAACAFILLTVLAGIVLHALGVAAGGRTRGVSALIRSRWSPPRAPPQPLFLSLCVFRL</sequence>
<comment type="caution">
    <text evidence="2">The sequence shown here is derived from an EMBL/GenBank/DDBJ whole genome shotgun (WGS) entry which is preliminary data.</text>
</comment>
<proteinExistence type="predicted"/>
<keyword evidence="1" id="KW-0472">Membrane</keyword>
<accession>A0A561SWK5</accession>
<keyword evidence="1" id="KW-0812">Transmembrane</keyword>
<keyword evidence="3" id="KW-1185">Reference proteome</keyword>
<feature type="transmembrane region" description="Helical" evidence="1">
    <location>
        <begin position="99"/>
        <end position="122"/>
    </location>
</feature>
<organism evidence="2 3">
    <name type="scientific">Pseudonocardia hierapolitana</name>
    <dbReference type="NCBI Taxonomy" id="1128676"/>
    <lineage>
        <taxon>Bacteria</taxon>
        <taxon>Bacillati</taxon>
        <taxon>Actinomycetota</taxon>
        <taxon>Actinomycetes</taxon>
        <taxon>Pseudonocardiales</taxon>
        <taxon>Pseudonocardiaceae</taxon>
        <taxon>Pseudonocardia</taxon>
    </lineage>
</organism>
<dbReference type="Proteomes" id="UP000321261">
    <property type="component" value="Unassembled WGS sequence"/>
</dbReference>
<dbReference type="EMBL" id="VIWU01000001">
    <property type="protein sequence ID" value="TWF79242.1"/>
    <property type="molecule type" value="Genomic_DNA"/>
</dbReference>
<protein>
    <submittedName>
        <fullName evidence="2">Uncharacterized protein</fullName>
    </submittedName>
</protein>
<keyword evidence="1" id="KW-1133">Transmembrane helix</keyword>
<reference evidence="2 3" key="1">
    <citation type="submission" date="2019-06" db="EMBL/GenBank/DDBJ databases">
        <title>Sequencing the genomes of 1000 actinobacteria strains.</title>
        <authorList>
            <person name="Klenk H.-P."/>
        </authorList>
    </citation>
    <scope>NUCLEOTIDE SEQUENCE [LARGE SCALE GENOMIC DNA]</scope>
    <source>
        <strain evidence="2 3">DSM 45671</strain>
    </source>
</reference>
<name>A0A561SWK5_9PSEU</name>
<feature type="transmembrane region" description="Helical" evidence="1">
    <location>
        <begin position="26"/>
        <end position="46"/>
    </location>
</feature>
<evidence type="ECO:0000313" key="2">
    <source>
        <dbReference type="EMBL" id="TWF79242.1"/>
    </source>
</evidence>
<evidence type="ECO:0000256" key="1">
    <source>
        <dbReference type="SAM" id="Phobius"/>
    </source>
</evidence>
<evidence type="ECO:0000313" key="3">
    <source>
        <dbReference type="Proteomes" id="UP000321261"/>
    </source>
</evidence>